<evidence type="ECO:0000256" key="12">
    <source>
        <dbReference type="ARBA" id="ARBA00022729"/>
    </source>
</evidence>
<dbReference type="InterPro" id="IPR051809">
    <property type="entry name" value="Plant_receptor-like_S/T_kinase"/>
</dbReference>
<comment type="caution">
    <text evidence="30">The sequence shown here is derived from an EMBL/GenBank/DDBJ whole genome shotgun (WGS) entry which is preliminary data.</text>
</comment>
<dbReference type="Gene3D" id="1.10.510.10">
    <property type="entry name" value="Transferase(Phosphotransferase) domain 1"/>
    <property type="match status" value="1"/>
</dbReference>
<keyword evidence="31" id="KW-1185">Reference proteome</keyword>
<proteinExistence type="inferred from homology"/>
<gene>
    <name evidence="30" type="ORF">M6B38_373395</name>
</gene>
<keyword evidence="11 27" id="KW-0812">Transmembrane</keyword>
<dbReference type="GO" id="GO:0005524">
    <property type="term" value="F:ATP binding"/>
    <property type="evidence" value="ECO:0007669"/>
    <property type="project" value="UniProtKB-UniRule"/>
</dbReference>
<comment type="subcellular location">
    <subcellularLocation>
        <location evidence="1">Cell membrane</location>
        <topology evidence="1">Single-pass membrane protein</topology>
    </subcellularLocation>
    <subcellularLocation>
        <location evidence="2">Endoplasmic reticulum membrane</location>
        <topology evidence="2">Single-pass membrane protein</topology>
    </subcellularLocation>
    <subcellularLocation>
        <location evidence="3">Membrane</location>
        <topology evidence="3">Single-pass type I membrane protein</topology>
    </subcellularLocation>
</comment>
<keyword evidence="15 30" id="KW-0418">Kinase</keyword>
<evidence type="ECO:0000256" key="18">
    <source>
        <dbReference type="ARBA" id="ARBA00023136"/>
    </source>
</evidence>
<dbReference type="PROSITE" id="PS50011">
    <property type="entry name" value="PROTEIN_KINASE_DOM"/>
    <property type="match status" value="1"/>
</dbReference>
<evidence type="ECO:0000256" key="3">
    <source>
        <dbReference type="ARBA" id="ARBA00004479"/>
    </source>
</evidence>
<comment type="similarity">
    <text evidence="4">Belongs to the protein kinase superfamily. Ser/Thr protein kinase family.</text>
</comment>
<dbReference type="PANTHER" id="PTHR27008:SF596">
    <property type="entry name" value="OS02G0215500 PROTEIN"/>
    <property type="match status" value="1"/>
</dbReference>
<keyword evidence="18 27" id="KW-0472">Membrane</keyword>
<dbReference type="FunFam" id="3.30.200.20:FF:000432">
    <property type="entry name" value="LRR receptor-like serine/threonine-protein kinase EFR"/>
    <property type="match status" value="1"/>
</dbReference>
<evidence type="ECO:0000256" key="25">
    <source>
        <dbReference type="ARBA" id="ARBA00072040"/>
    </source>
</evidence>
<evidence type="ECO:0000256" key="15">
    <source>
        <dbReference type="ARBA" id="ARBA00022777"/>
    </source>
</evidence>
<evidence type="ECO:0000256" key="7">
    <source>
        <dbReference type="ARBA" id="ARBA00022527"/>
    </source>
</evidence>
<keyword evidence="12 28" id="KW-0732">Signal</keyword>
<feature type="transmembrane region" description="Helical" evidence="27">
    <location>
        <begin position="655"/>
        <end position="677"/>
    </location>
</feature>
<dbReference type="InterPro" id="IPR001245">
    <property type="entry name" value="Ser-Thr/Tyr_kinase_cat_dom"/>
</dbReference>
<evidence type="ECO:0000256" key="17">
    <source>
        <dbReference type="ARBA" id="ARBA00022989"/>
    </source>
</evidence>
<dbReference type="InterPro" id="IPR000719">
    <property type="entry name" value="Prot_kinase_dom"/>
</dbReference>
<accession>A0AAX6GCJ2</accession>
<dbReference type="PRINTS" id="PR00019">
    <property type="entry name" value="LEURICHRPT"/>
</dbReference>
<keyword evidence="17 27" id="KW-1133">Transmembrane helix</keyword>
<dbReference type="SMART" id="SM00220">
    <property type="entry name" value="S_TKc"/>
    <property type="match status" value="1"/>
</dbReference>
<dbReference type="Proteomes" id="UP001140949">
    <property type="component" value="Unassembled WGS sequence"/>
</dbReference>
<keyword evidence="16 26" id="KW-0067">ATP-binding</keyword>
<evidence type="ECO:0000256" key="2">
    <source>
        <dbReference type="ARBA" id="ARBA00004389"/>
    </source>
</evidence>
<name>A0AAX6GCJ2_IRIPA</name>
<dbReference type="SUPFAM" id="SSF52047">
    <property type="entry name" value="RNI-like"/>
    <property type="match status" value="1"/>
</dbReference>
<evidence type="ECO:0000256" key="16">
    <source>
        <dbReference type="ARBA" id="ARBA00022840"/>
    </source>
</evidence>
<evidence type="ECO:0000256" key="4">
    <source>
        <dbReference type="ARBA" id="ARBA00008684"/>
    </source>
</evidence>
<dbReference type="InterPro" id="IPR017441">
    <property type="entry name" value="Protein_kinase_ATP_BS"/>
</dbReference>
<evidence type="ECO:0000256" key="26">
    <source>
        <dbReference type="PROSITE-ProRule" id="PRU10141"/>
    </source>
</evidence>
<dbReference type="InterPro" id="IPR011009">
    <property type="entry name" value="Kinase-like_dom_sf"/>
</dbReference>
<dbReference type="Pfam" id="PF08263">
    <property type="entry name" value="LRRNT_2"/>
    <property type="match status" value="1"/>
</dbReference>
<evidence type="ECO:0000256" key="10">
    <source>
        <dbReference type="ARBA" id="ARBA00022679"/>
    </source>
</evidence>
<dbReference type="Pfam" id="PF07714">
    <property type="entry name" value="PK_Tyr_Ser-Thr"/>
    <property type="match status" value="1"/>
</dbReference>
<dbReference type="InterPro" id="IPR032675">
    <property type="entry name" value="LRR_dom_sf"/>
</dbReference>
<dbReference type="Gene3D" id="3.80.10.10">
    <property type="entry name" value="Ribonuclease Inhibitor"/>
    <property type="match status" value="4"/>
</dbReference>
<comment type="catalytic activity">
    <reaction evidence="21">
        <text>L-threonyl-[protein] + ATP = O-phospho-L-threonyl-[protein] + ADP + H(+)</text>
        <dbReference type="Rhea" id="RHEA:46608"/>
        <dbReference type="Rhea" id="RHEA-COMP:11060"/>
        <dbReference type="Rhea" id="RHEA-COMP:11605"/>
        <dbReference type="ChEBI" id="CHEBI:15378"/>
        <dbReference type="ChEBI" id="CHEBI:30013"/>
        <dbReference type="ChEBI" id="CHEBI:30616"/>
        <dbReference type="ChEBI" id="CHEBI:61977"/>
        <dbReference type="ChEBI" id="CHEBI:456216"/>
        <dbReference type="EC" id="2.7.11.1"/>
    </reaction>
</comment>
<dbReference type="Pfam" id="PF00560">
    <property type="entry name" value="LRR_1"/>
    <property type="match status" value="7"/>
</dbReference>
<reference evidence="30" key="1">
    <citation type="journal article" date="2023" name="GigaByte">
        <title>Genome assembly of the bearded iris, Iris pallida Lam.</title>
        <authorList>
            <person name="Bruccoleri R.E."/>
            <person name="Oakeley E.J."/>
            <person name="Faust A.M.E."/>
            <person name="Altorfer M."/>
            <person name="Dessus-Babus S."/>
            <person name="Burckhardt D."/>
            <person name="Oertli M."/>
            <person name="Naumann U."/>
            <person name="Petersen F."/>
            <person name="Wong J."/>
        </authorList>
    </citation>
    <scope>NUCLEOTIDE SEQUENCE</scope>
    <source>
        <strain evidence="30">GSM-AAB239-AS_SAM_17_03QT</strain>
    </source>
</reference>
<dbReference type="SMART" id="SM00369">
    <property type="entry name" value="LRR_TYP"/>
    <property type="match status" value="11"/>
</dbReference>
<organism evidence="30 31">
    <name type="scientific">Iris pallida</name>
    <name type="common">Sweet iris</name>
    <dbReference type="NCBI Taxonomy" id="29817"/>
    <lineage>
        <taxon>Eukaryota</taxon>
        <taxon>Viridiplantae</taxon>
        <taxon>Streptophyta</taxon>
        <taxon>Embryophyta</taxon>
        <taxon>Tracheophyta</taxon>
        <taxon>Spermatophyta</taxon>
        <taxon>Magnoliopsida</taxon>
        <taxon>Liliopsida</taxon>
        <taxon>Asparagales</taxon>
        <taxon>Iridaceae</taxon>
        <taxon>Iridoideae</taxon>
        <taxon>Irideae</taxon>
        <taxon>Iris</taxon>
    </lineage>
</organism>
<keyword evidence="19 30" id="KW-0675">Receptor</keyword>
<keyword evidence="7" id="KW-0723">Serine/threonine-protein kinase</keyword>
<feature type="chain" id="PRO_5043623861" description="Receptor kinase-like protein Xa21" evidence="28">
    <location>
        <begin position="23"/>
        <end position="1026"/>
    </location>
</feature>
<keyword evidence="14 26" id="KW-0547">Nucleotide-binding</keyword>
<keyword evidence="10" id="KW-0808">Transferase</keyword>
<evidence type="ECO:0000256" key="20">
    <source>
        <dbReference type="ARBA" id="ARBA00023180"/>
    </source>
</evidence>
<dbReference type="PANTHER" id="PTHR27008">
    <property type="entry name" value="OS04G0122200 PROTEIN"/>
    <property type="match status" value="1"/>
</dbReference>
<keyword evidence="20" id="KW-0325">Glycoprotein</keyword>
<evidence type="ECO:0000256" key="21">
    <source>
        <dbReference type="ARBA" id="ARBA00047899"/>
    </source>
</evidence>
<dbReference type="Pfam" id="PF13855">
    <property type="entry name" value="LRR_8"/>
    <property type="match status" value="1"/>
</dbReference>
<dbReference type="SUPFAM" id="SSF52058">
    <property type="entry name" value="L domain-like"/>
    <property type="match status" value="1"/>
</dbReference>
<dbReference type="InterPro" id="IPR001611">
    <property type="entry name" value="Leu-rich_rpt"/>
</dbReference>
<keyword evidence="13" id="KW-0677">Repeat</keyword>
<dbReference type="FunFam" id="3.80.10.10:FF:000095">
    <property type="entry name" value="LRR receptor-like serine/threonine-protein kinase GSO1"/>
    <property type="match status" value="1"/>
</dbReference>
<evidence type="ECO:0000256" key="5">
    <source>
        <dbReference type="ARBA" id="ARBA00012513"/>
    </source>
</evidence>
<dbReference type="FunFam" id="3.80.10.10:FF:000288">
    <property type="entry name" value="LRR receptor-like serine/threonine-protein kinase EFR"/>
    <property type="match status" value="1"/>
</dbReference>
<evidence type="ECO:0000256" key="9">
    <source>
        <dbReference type="ARBA" id="ARBA00022614"/>
    </source>
</evidence>
<keyword evidence="8" id="KW-0597">Phosphoprotein</keyword>
<dbReference type="InterPro" id="IPR013210">
    <property type="entry name" value="LRR_N_plant-typ"/>
</dbReference>
<dbReference type="Gene3D" id="3.30.200.20">
    <property type="entry name" value="Phosphorylase Kinase, domain 1"/>
    <property type="match status" value="1"/>
</dbReference>
<evidence type="ECO:0000256" key="23">
    <source>
        <dbReference type="ARBA" id="ARBA00054320"/>
    </source>
</evidence>
<dbReference type="InterPro" id="IPR003591">
    <property type="entry name" value="Leu-rich_rpt_typical-subtyp"/>
</dbReference>
<evidence type="ECO:0000313" key="31">
    <source>
        <dbReference type="Proteomes" id="UP001140949"/>
    </source>
</evidence>
<feature type="signal peptide" evidence="28">
    <location>
        <begin position="1"/>
        <end position="22"/>
    </location>
</feature>
<evidence type="ECO:0000256" key="11">
    <source>
        <dbReference type="ARBA" id="ARBA00022692"/>
    </source>
</evidence>
<evidence type="ECO:0000256" key="13">
    <source>
        <dbReference type="ARBA" id="ARBA00022737"/>
    </source>
</evidence>
<evidence type="ECO:0000256" key="14">
    <source>
        <dbReference type="ARBA" id="ARBA00022741"/>
    </source>
</evidence>
<evidence type="ECO:0000259" key="29">
    <source>
        <dbReference type="PROSITE" id="PS50011"/>
    </source>
</evidence>
<comment type="function">
    <text evidence="23">Receptor kinase that detects X.oryzae pv. oryzae protein Ax21 to promote innate immunity. Following X.oryzae pv. oryzae protein Ax21 detection, undergoes cleavage, releasing the processed protein kinase Xa21 chain.</text>
</comment>
<dbReference type="SUPFAM" id="SSF56112">
    <property type="entry name" value="Protein kinase-like (PK-like)"/>
    <property type="match status" value="1"/>
</dbReference>
<dbReference type="AlphaFoldDB" id="A0AAX6GCJ2"/>
<feature type="binding site" evidence="26">
    <location>
        <position position="745"/>
    </location>
    <ligand>
        <name>ATP</name>
        <dbReference type="ChEBI" id="CHEBI:30616"/>
    </ligand>
</feature>
<evidence type="ECO:0000256" key="22">
    <source>
        <dbReference type="ARBA" id="ARBA00048679"/>
    </source>
</evidence>
<dbReference type="PROSITE" id="PS00107">
    <property type="entry name" value="PROTEIN_KINASE_ATP"/>
    <property type="match status" value="1"/>
</dbReference>
<comment type="catalytic activity">
    <reaction evidence="22">
        <text>L-seryl-[protein] + ATP = O-phospho-L-seryl-[protein] + ADP + H(+)</text>
        <dbReference type="Rhea" id="RHEA:17989"/>
        <dbReference type="Rhea" id="RHEA-COMP:9863"/>
        <dbReference type="Rhea" id="RHEA-COMP:11604"/>
        <dbReference type="ChEBI" id="CHEBI:15378"/>
        <dbReference type="ChEBI" id="CHEBI:29999"/>
        <dbReference type="ChEBI" id="CHEBI:30616"/>
        <dbReference type="ChEBI" id="CHEBI:83421"/>
        <dbReference type="ChEBI" id="CHEBI:456216"/>
        <dbReference type="EC" id="2.7.11.1"/>
    </reaction>
</comment>
<evidence type="ECO:0000256" key="1">
    <source>
        <dbReference type="ARBA" id="ARBA00004162"/>
    </source>
</evidence>
<dbReference type="CDD" id="cd14066">
    <property type="entry name" value="STKc_IRAK"/>
    <property type="match status" value="1"/>
</dbReference>
<sequence length="1026" mass="111091">MAAIFFLSLLLFFSSQQHAVGAAAIPPKLHDNATDRASLLAFKSAISDDPHGSLAQWNTTVRFCLWRGVACGGGGGGPERVVALRLPSLGLAGTISPALANLTFLRTLNLSSNRLRGHIPRDLARLSRLQDLDLARNSLDGTVPSELSRCALLGTMALSYNMLGGPIPSEFGSLRSLRHLDVRNNSVTGHIPPSLSNISLLARLDLSNNQLSGLIPSSLGKLSRLEYLDLGFNHLRGDVASTTLWNLTSLKYLYLDLNSLSGSLPPNLGLALPNLTFLSIPYNDLSGEIPASLPNASRLFAIQLLGNDLSGVVPRNLGSLRNLLWLSLSFNRLEAEEPDDWSFLAALSNCTFLEELQLAYNHLGGTLPRSIANLSTALEFINIGNNYIRGRIPPEIGNLVNLTYLDMGPNLLVGSVPASLGSLRNLHILDLTTNNLSGAIPLTLGNLSQLNLIFLDGNSFSGSIPASLGNCKFLELLNFAHNKLTGTIPKEVLSITALSRGLSLEENMLTGSIPSEVGSLTNLGILLLSGNGLSGEIPSSLGKCQVLEFLSLDRNFFRGRIPASLSALRGLQELNLSQNNLSGELPEFLKDLPRLYYLGLSLNDFEGEVPTTGVFANSTAVAVHGDDKLCGGNPVLHLPACSPKAPKKKHNSRTLVLIISISIVFIFLLLLVMLLVASRFVLKKRRRKSLADHTAMAQIMRVPYAELARATDGFSEANIIGSGSFGTVYKGVLDDEHGNKVVAVKVFDLHQLGALKSFSAECEAFRNVRHRNLIKILSACSSVDFNGNDFKAMVFEFMSNGSLERWLHNSEADECDFGPKNLNLAQRLNLAIDVASALEYLHHHGQTPIVHCDLKPSNILLDDDMTGIVCDFGLARFMEESAQSSNVSLGMKGTIGYIAPEYGMANKVSTHGDVYSYGILVLELFTGKRPTEEDAFGEGGNLRTFVEMALPERVVDVIDVRLLTEGETKCSNGDDATTIYDATFLDCVSSVLGIGLLCTKDLPMERIDMKTITDELHAIRSVFFDD</sequence>
<dbReference type="GO" id="GO:0005789">
    <property type="term" value="C:endoplasmic reticulum membrane"/>
    <property type="evidence" value="ECO:0007669"/>
    <property type="project" value="UniProtKB-SubCell"/>
</dbReference>
<keyword evidence="6" id="KW-1003">Cell membrane</keyword>
<dbReference type="FunFam" id="1.10.510.10:FF:000358">
    <property type="entry name" value="Putative leucine-rich repeat receptor-like serine/threonine-protein kinase"/>
    <property type="match status" value="1"/>
</dbReference>
<feature type="domain" description="Protein kinase" evidence="29">
    <location>
        <begin position="714"/>
        <end position="985"/>
    </location>
</feature>
<keyword evidence="9" id="KW-0433">Leucine-rich repeat</keyword>
<dbReference type="GO" id="GO:0005886">
    <property type="term" value="C:plasma membrane"/>
    <property type="evidence" value="ECO:0007669"/>
    <property type="project" value="UniProtKB-SubCell"/>
</dbReference>
<dbReference type="PROSITE" id="PS00108">
    <property type="entry name" value="PROTEIN_KINASE_ST"/>
    <property type="match status" value="1"/>
</dbReference>
<dbReference type="EMBL" id="JANAVB010020999">
    <property type="protein sequence ID" value="KAJ6826419.1"/>
    <property type="molecule type" value="Genomic_DNA"/>
</dbReference>
<dbReference type="InterPro" id="IPR008271">
    <property type="entry name" value="Ser/Thr_kinase_AS"/>
</dbReference>
<dbReference type="EC" id="2.7.11.1" evidence="5"/>
<dbReference type="GO" id="GO:0004674">
    <property type="term" value="F:protein serine/threonine kinase activity"/>
    <property type="evidence" value="ECO:0007669"/>
    <property type="project" value="UniProtKB-KW"/>
</dbReference>
<evidence type="ECO:0000313" key="30">
    <source>
        <dbReference type="EMBL" id="KAJ6826419.1"/>
    </source>
</evidence>
<evidence type="ECO:0000256" key="24">
    <source>
        <dbReference type="ARBA" id="ARBA00056628"/>
    </source>
</evidence>
<reference evidence="30" key="2">
    <citation type="submission" date="2023-04" db="EMBL/GenBank/DDBJ databases">
        <authorList>
            <person name="Bruccoleri R.E."/>
            <person name="Oakeley E.J."/>
            <person name="Faust A.-M."/>
            <person name="Dessus-Babus S."/>
            <person name="Altorfer M."/>
            <person name="Burckhardt D."/>
            <person name="Oertli M."/>
            <person name="Naumann U."/>
            <person name="Petersen F."/>
            <person name="Wong J."/>
        </authorList>
    </citation>
    <scope>NUCLEOTIDE SEQUENCE</scope>
    <source>
        <strain evidence="30">GSM-AAB239-AS_SAM_17_03QT</strain>
        <tissue evidence="30">Leaf</tissue>
    </source>
</reference>
<evidence type="ECO:0000256" key="27">
    <source>
        <dbReference type="SAM" id="Phobius"/>
    </source>
</evidence>
<evidence type="ECO:0000256" key="19">
    <source>
        <dbReference type="ARBA" id="ARBA00023170"/>
    </source>
</evidence>
<protein>
    <recommendedName>
        <fullName evidence="25">Receptor kinase-like protein Xa21</fullName>
        <ecNumber evidence="5">2.7.11.1</ecNumber>
    </recommendedName>
</protein>
<evidence type="ECO:0000256" key="8">
    <source>
        <dbReference type="ARBA" id="ARBA00022553"/>
    </source>
</evidence>
<evidence type="ECO:0000256" key="6">
    <source>
        <dbReference type="ARBA" id="ARBA00022475"/>
    </source>
</evidence>
<evidence type="ECO:0000256" key="28">
    <source>
        <dbReference type="SAM" id="SignalP"/>
    </source>
</evidence>
<comment type="function">
    <text evidence="24">The processed protein kinase Xa21 chain released by protein cleavage after X.oryzae pv. oryzae protein Ax21 detection translocates into the nucleus where it can bind and regulate WRKY62, a transcription factor. Confers resistance to the bacterial pathogen X.oryzae pv. oryzae (Xoo).</text>
</comment>